<keyword evidence="2" id="KW-1185">Reference proteome</keyword>
<proteinExistence type="predicted"/>
<evidence type="ECO:0000313" key="2">
    <source>
        <dbReference type="Proteomes" id="UP000054359"/>
    </source>
</evidence>
<dbReference type="OMA" id="MMCAANI"/>
<dbReference type="EMBL" id="KK119293">
    <property type="protein sequence ID" value="KFM75307.1"/>
    <property type="molecule type" value="Genomic_DNA"/>
</dbReference>
<dbReference type="STRING" id="407821.A0A087UD68"/>
<dbReference type="AlphaFoldDB" id="A0A087UD68"/>
<dbReference type="Proteomes" id="UP000054359">
    <property type="component" value="Unassembled WGS sequence"/>
</dbReference>
<evidence type="ECO:0000313" key="1">
    <source>
        <dbReference type="EMBL" id="KFM75307.1"/>
    </source>
</evidence>
<gene>
    <name evidence="1" type="ORF">X975_03475</name>
</gene>
<accession>A0A087UD68</accession>
<dbReference type="PANTHER" id="PTHR45913">
    <property type="entry name" value="EPM2A-INTERACTING PROTEIN 1"/>
    <property type="match status" value="1"/>
</dbReference>
<sequence length="99" mass="11791">MWEILIVSVVNTIRVRALQDRQLKSFLTDVEAQYEDVIYHNNVKWLSLGKLIKRVYVLPNEILLFLDTKKASHDFVAKVRCEEWRYEMMCAANIFDKLN</sequence>
<dbReference type="OrthoDB" id="6587763at2759"/>
<dbReference type="PANTHER" id="PTHR45913:SF5">
    <property type="entry name" value="GENERAL TRANSCRIPTION FACTOR II-I REPEAT DOMAIN-CONTAINING PROTEIN 2A-LIKE PROTEIN"/>
    <property type="match status" value="1"/>
</dbReference>
<feature type="non-terminal residue" evidence="1">
    <location>
        <position position="99"/>
    </location>
</feature>
<name>A0A087UD68_STEMI</name>
<organism evidence="1 2">
    <name type="scientific">Stegodyphus mimosarum</name>
    <name type="common">African social velvet spider</name>
    <dbReference type="NCBI Taxonomy" id="407821"/>
    <lineage>
        <taxon>Eukaryota</taxon>
        <taxon>Metazoa</taxon>
        <taxon>Ecdysozoa</taxon>
        <taxon>Arthropoda</taxon>
        <taxon>Chelicerata</taxon>
        <taxon>Arachnida</taxon>
        <taxon>Araneae</taxon>
        <taxon>Araneomorphae</taxon>
        <taxon>Entelegynae</taxon>
        <taxon>Eresoidea</taxon>
        <taxon>Eresidae</taxon>
        <taxon>Stegodyphus</taxon>
    </lineage>
</organism>
<protein>
    <submittedName>
        <fullName evidence="1">Uncharacterized protein</fullName>
    </submittedName>
</protein>
<reference evidence="1 2" key="1">
    <citation type="submission" date="2013-11" db="EMBL/GenBank/DDBJ databases">
        <title>Genome sequencing of Stegodyphus mimosarum.</title>
        <authorList>
            <person name="Bechsgaard J."/>
        </authorList>
    </citation>
    <scope>NUCLEOTIDE SEQUENCE [LARGE SCALE GENOMIC DNA]</scope>
</reference>